<dbReference type="Proteomes" id="UP000053766">
    <property type="component" value="Unassembled WGS sequence"/>
</dbReference>
<keyword evidence="1" id="KW-1133">Transmembrane helix</keyword>
<keyword evidence="1" id="KW-0812">Transmembrane</keyword>
<proteinExistence type="predicted"/>
<sequence>MRPVLLFFFYLVPPSCCSLSSTKGSNMRWSPSSEDDSSPPLPLLPLNSCRLTSFILNAYMWHAVLVLFICTFFLEASRFCRHCGCQPRLSCFPAQIRQRCNCSPSSKSHIHCQPSTATYARIRPSSLEHLKASFINYLFLQVESIPLISQSSLHQYVKQCGINKCQQCCLQQNRSSQEECHPICDNECKYSCTPSHNALHITLKNVSNNPIMIDPRKRYIT</sequence>
<reference evidence="4" key="2">
    <citation type="journal article" date="2016" name="Sci. Rep.">
        <title>Dictyocaulus viviparus genome, variome and transcriptome elucidate lungworm biology and support future intervention.</title>
        <authorList>
            <person name="McNulty S.N."/>
            <person name="Strube C."/>
            <person name="Rosa B.A."/>
            <person name="Martin J.C."/>
            <person name="Tyagi R."/>
            <person name="Choi Y.J."/>
            <person name="Wang Q."/>
            <person name="Hallsworth Pepin K."/>
            <person name="Zhang X."/>
            <person name="Ozersky P."/>
            <person name="Wilson R.K."/>
            <person name="Sternberg P.W."/>
            <person name="Gasser R.B."/>
            <person name="Mitreva M."/>
        </authorList>
    </citation>
    <scope>NUCLEOTIDE SEQUENCE [LARGE SCALE GENOMIC DNA]</scope>
    <source>
        <strain evidence="4">HannoverDv2000</strain>
    </source>
</reference>
<name>A0A0D8Y709_DICVI</name>
<feature type="signal peptide" evidence="2">
    <location>
        <begin position="1"/>
        <end position="17"/>
    </location>
</feature>
<keyword evidence="4" id="KW-1185">Reference proteome</keyword>
<accession>A0A0D8Y709</accession>
<evidence type="ECO:0000256" key="1">
    <source>
        <dbReference type="SAM" id="Phobius"/>
    </source>
</evidence>
<keyword evidence="2" id="KW-0732">Signal</keyword>
<gene>
    <name evidence="3" type="ORF">DICVIV_01798</name>
</gene>
<reference evidence="3 4" key="1">
    <citation type="submission" date="2013-11" db="EMBL/GenBank/DDBJ databases">
        <title>Draft genome of the bovine lungworm Dictyocaulus viviparus.</title>
        <authorList>
            <person name="Mitreva M."/>
        </authorList>
    </citation>
    <scope>NUCLEOTIDE SEQUENCE [LARGE SCALE GENOMIC DNA]</scope>
    <source>
        <strain evidence="3 4">HannoverDv2000</strain>
    </source>
</reference>
<feature type="chain" id="PRO_5002336401" evidence="2">
    <location>
        <begin position="18"/>
        <end position="221"/>
    </location>
</feature>
<feature type="transmembrane region" description="Helical" evidence="1">
    <location>
        <begin position="54"/>
        <end position="74"/>
    </location>
</feature>
<protein>
    <submittedName>
        <fullName evidence="3">Uncharacterized protein</fullName>
    </submittedName>
</protein>
<evidence type="ECO:0000313" key="4">
    <source>
        <dbReference type="Proteomes" id="UP000053766"/>
    </source>
</evidence>
<organism evidence="3 4">
    <name type="scientific">Dictyocaulus viviparus</name>
    <name type="common">Bovine lungworm</name>
    <dbReference type="NCBI Taxonomy" id="29172"/>
    <lineage>
        <taxon>Eukaryota</taxon>
        <taxon>Metazoa</taxon>
        <taxon>Ecdysozoa</taxon>
        <taxon>Nematoda</taxon>
        <taxon>Chromadorea</taxon>
        <taxon>Rhabditida</taxon>
        <taxon>Rhabditina</taxon>
        <taxon>Rhabditomorpha</taxon>
        <taxon>Strongyloidea</taxon>
        <taxon>Metastrongylidae</taxon>
        <taxon>Dictyocaulus</taxon>
    </lineage>
</organism>
<keyword evidence="1" id="KW-0472">Membrane</keyword>
<dbReference type="AlphaFoldDB" id="A0A0D8Y709"/>
<evidence type="ECO:0000313" key="3">
    <source>
        <dbReference type="EMBL" id="KJH51987.1"/>
    </source>
</evidence>
<evidence type="ECO:0000256" key="2">
    <source>
        <dbReference type="SAM" id="SignalP"/>
    </source>
</evidence>
<dbReference type="EMBL" id="KN716172">
    <property type="protein sequence ID" value="KJH51987.1"/>
    <property type="molecule type" value="Genomic_DNA"/>
</dbReference>